<evidence type="ECO:0000313" key="3">
    <source>
        <dbReference type="Proteomes" id="UP001417504"/>
    </source>
</evidence>
<evidence type="ECO:0000313" key="2">
    <source>
        <dbReference type="EMBL" id="KAK9085941.1"/>
    </source>
</evidence>
<protein>
    <submittedName>
        <fullName evidence="2">Uncharacterized protein</fullName>
    </submittedName>
</protein>
<gene>
    <name evidence="2" type="ORF">Sjap_026352</name>
</gene>
<dbReference type="Proteomes" id="UP001417504">
    <property type="component" value="Unassembled WGS sequence"/>
</dbReference>
<keyword evidence="3" id="KW-1185">Reference proteome</keyword>
<accession>A0AAP0E3J5</accession>
<reference evidence="2 3" key="1">
    <citation type="submission" date="2024-01" db="EMBL/GenBank/DDBJ databases">
        <title>Genome assemblies of Stephania.</title>
        <authorList>
            <person name="Yang L."/>
        </authorList>
    </citation>
    <scope>NUCLEOTIDE SEQUENCE [LARGE SCALE GENOMIC DNA]</scope>
    <source>
        <strain evidence="2">QJT</strain>
        <tissue evidence="2">Leaf</tissue>
    </source>
</reference>
<proteinExistence type="predicted"/>
<dbReference type="EMBL" id="JBBNAE010000011">
    <property type="protein sequence ID" value="KAK9085941.1"/>
    <property type="molecule type" value="Genomic_DNA"/>
</dbReference>
<comment type="caution">
    <text evidence="2">The sequence shown here is derived from an EMBL/GenBank/DDBJ whole genome shotgun (WGS) entry which is preliminary data.</text>
</comment>
<dbReference type="AlphaFoldDB" id="A0AAP0E3J5"/>
<sequence length="241" mass="26980">MTGSLSTKEHDPSTQEEDLLNRSIKKMNVREVNPPIIALARDGMLGVMYKHMLLAATKVMPSSQFGMNTKVGVVQGEEKVREEEEMDDPMNHRICPNEQTLRHIRASWCRFVIFKVVGRMVAYRYHSVKVRALWGSQGEMDIIDLGEEHYVAKFEGEYDFLRGDGDSEGLVRMEVPEGIPALGKDGYSSVDHANPVKAPHPEPHPLCPSPPRGCASRNGRVQLQSLDDSSTMIETKTASFL</sequence>
<organism evidence="2 3">
    <name type="scientific">Stephania japonica</name>
    <dbReference type="NCBI Taxonomy" id="461633"/>
    <lineage>
        <taxon>Eukaryota</taxon>
        <taxon>Viridiplantae</taxon>
        <taxon>Streptophyta</taxon>
        <taxon>Embryophyta</taxon>
        <taxon>Tracheophyta</taxon>
        <taxon>Spermatophyta</taxon>
        <taxon>Magnoliopsida</taxon>
        <taxon>Ranunculales</taxon>
        <taxon>Menispermaceae</taxon>
        <taxon>Menispermoideae</taxon>
        <taxon>Cissampelideae</taxon>
        <taxon>Stephania</taxon>
    </lineage>
</organism>
<name>A0AAP0E3J5_9MAGN</name>
<feature type="region of interest" description="Disordered" evidence="1">
    <location>
        <begin position="1"/>
        <end position="22"/>
    </location>
</feature>
<evidence type="ECO:0000256" key="1">
    <source>
        <dbReference type="SAM" id="MobiDB-lite"/>
    </source>
</evidence>